<sequence>MDKMLLLEGMIIMFLYKITLRNGNVFHVTSDIENLSEFIVKAEKYFGQKIYGCQYIEMIRTIN</sequence>
<evidence type="ECO:0000313" key="1">
    <source>
        <dbReference type="EMBL" id="AYP68157.1"/>
    </source>
</evidence>
<gene>
    <name evidence="1" type="ORF">vBBcoS136_00025</name>
</gene>
<dbReference type="EMBL" id="MH884508">
    <property type="protein sequence ID" value="AYP68157.1"/>
    <property type="molecule type" value="Genomic_DNA"/>
</dbReference>
<reference evidence="1 2" key="1">
    <citation type="submission" date="2018-09" db="EMBL/GenBank/DDBJ databases">
        <title>Comparative Genomic Analysis of Eight Novel Haloalkaliphilic Bacteriophages from Lake Elmenteita, Kenya.</title>
        <authorList>
            <person name="Akhwale J.K."/>
        </authorList>
    </citation>
    <scope>NUCLEOTIDE SEQUENCE [LARGE SCALE GENOMIC DNA]</scope>
</reference>
<dbReference type="Proteomes" id="UP000274199">
    <property type="component" value="Segment"/>
</dbReference>
<protein>
    <submittedName>
        <fullName evidence="1">Uncharacterized protein</fullName>
    </submittedName>
</protein>
<keyword evidence="2" id="KW-1185">Reference proteome</keyword>
<name>A0A3G3BV95_9CAUD</name>
<evidence type="ECO:0000313" key="2">
    <source>
        <dbReference type="Proteomes" id="UP000274199"/>
    </source>
</evidence>
<proteinExistence type="predicted"/>
<organism evidence="1 2">
    <name type="scientific">Bacillus phage vB_BcoS-136</name>
    <dbReference type="NCBI Taxonomy" id="2419619"/>
    <lineage>
        <taxon>Viruses</taxon>
        <taxon>Duplodnaviria</taxon>
        <taxon>Heunggongvirae</taxon>
        <taxon>Uroviricota</taxon>
        <taxon>Caudoviricetes</taxon>
        <taxon>Heleneionescovirinae</taxon>
        <taxon>Kenyattavirus</taxon>
        <taxon>Kenyattavirus kv136</taxon>
    </lineage>
</organism>
<accession>A0A3G3BV95</accession>